<reference evidence="1 2" key="1">
    <citation type="submission" date="2024-05" db="EMBL/GenBank/DDBJ databases">
        <title>Genome sequencing and assembly of Indian major carp, Cirrhinus mrigala (Hamilton, 1822).</title>
        <authorList>
            <person name="Mohindra V."/>
            <person name="Chowdhury L.M."/>
            <person name="Lal K."/>
            <person name="Jena J.K."/>
        </authorList>
    </citation>
    <scope>NUCLEOTIDE SEQUENCE [LARGE SCALE GENOMIC DNA]</scope>
    <source>
        <strain evidence="1">CM1030</strain>
        <tissue evidence="1">Blood</tissue>
    </source>
</reference>
<gene>
    <name evidence="1" type="ORF">M9458_028495</name>
</gene>
<organism evidence="1 2">
    <name type="scientific">Cirrhinus mrigala</name>
    <name type="common">Mrigala</name>
    <dbReference type="NCBI Taxonomy" id="683832"/>
    <lineage>
        <taxon>Eukaryota</taxon>
        <taxon>Metazoa</taxon>
        <taxon>Chordata</taxon>
        <taxon>Craniata</taxon>
        <taxon>Vertebrata</taxon>
        <taxon>Euteleostomi</taxon>
        <taxon>Actinopterygii</taxon>
        <taxon>Neopterygii</taxon>
        <taxon>Teleostei</taxon>
        <taxon>Ostariophysi</taxon>
        <taxon>Cypriniformes</taxon>
        <taxon>Cyprinidae</taxon>
        <taxon>Labeoninae</taxon>
        <taxon>Labeonini</taxon>
        <taxon>Cirrhinus</taxon>
    </lineage>
</organism>
<accession>A0ABD0PQT3</accession>
<dbReference type="Proteomes" id="UP001529510">
    <property type="component" value="Unassembled WGS sequence"/>
</dbReference>
<dbReference type="AlphaFoldDB" id="A0ABD0PQT3"/>
<dbReference type="EMBL" id="JAMKFB020000014">
    <property type="protein sequence ID" value="KAL0176165.1"/>
    <property type="molecule type" value="Genomic_DNA"/>
</dbReference>
<name>A0ABD0PQT3_CIRMR</name>
<sequence>KSNKIGFFIKVIPQREEGDVTVAFKLRHDFRNLAAPIRPTEEGEATSEAIWLTHHVELSLGPLAT</sequence>
<feature type="non-terminal residue" evidence="1">
    <location>
        <position position="1"/>
    </location>
</feature>
<proteinExistence type="predicted"/>
<comment type="caution">
    <text evidence="1">The sequence shown here is derived from an EMBL/GenBank/DDBJ whole genome shotgun (WGS) entry which is preliminary data.</text>
</comment>
<protein>
    <submittedName>
        <fullName evidence="1">Uncharacterized protein</fullName>
    </submittedName>
</protein>
<keyword evidence="2" id="KW-1185">Reference proteome</keyword>
<evidence type="ECO:0000313" key="2">
    <source>
        <dbReference type="Proteomes" id="UP001529510"/>
    </source>
</evidence>
<evidence type="ECO:0000313" key="1">
    <source>
        <dbReference type="EMBL" id="KAL0176165.1"/>
    </source>
</evidence>